<dbReference type="AlphaFoldDB" id="A0A6C0KLR4"/>
<accession>A0A6C0KLR4</accession>
<comment type="function">
    <text evidence="6">Catalyzes the irreversible NADPH-dependent deamination of GMP to IMP. It functions in the conversion of nucleobase, nucleoside and nucleotide derivatives of G to A nucleotides, and in maintaining the intracellular balance of A and G nucleotides.</text>
</comment>
<dbReference type="EMBL" id="MN740926">
    <property type="protein sequence ID" value="QHU18233.1"/>
    <property type="molecule type" value="Genomic_DNA"/>
</dbReference>
<evidence type="ECO:0000256" key="4">
    <source>
        <dbReference type="ARBA" id="ARBA00023002"/>
    </source>
</evidence>
<evidence type="ECO:0000313" key="9">
    <source>
        <dbReference type="EMBL" id="QHU18233.1"/>
    </source>
</evidence>
<dbReference type="SMART" id="SM01240">
    <property type="entry name" value="IMPDH"/>
    <property type="match status" value="1"/>
</dbReference>
<dbReference type="InterPro" id="IPR050139">
    <property type="entry name" value="GMP_reductase"/>
</dbReference>
<evidence type="ECO:0000259" key="8">
    <source>
        <dbReference type="Pfam" id="PF00478"/>
    </source>
</evidence>
<dbReference type="Pfam" id="PF00478">
    <property type="entry name" value="IMPDH"/>
    <property type="match status" value="1"/>
</dbReference>
<evidence type="ECO:0000256" key="6">
    <source>
        <dbReference type="ARBA" id="ARBA00037691"/>
    </source>
</evidence>
<evidence type="ECO:0000256" key="5">
    <source>
        <dbReference type="ARBA" id="ARBA00030699"/>
    </source>
</evidence>
<proteinExistence type="predicted"/>
<reference evidence="9" key="1">
    <citation type="journal article" date="2020" name="Nature">
        <title>Giant virus diversity and host interactions through global metagenomics.</title>
        <authorList>
            <person name="Schulz F."/>
            <person name="Roux S."/>
            <person name="Paez-Espino D."/>
            <person name="Jungbluth S."/>
            <person name="Walsh D.A."/>
            <person name="Denef V.J."/>
            <person name="McMahon K.D."/>
            <person name="Konstantinidis K.T."/>
            <person name="Eloe-Fadrosh E.A."/>
            <person name="Kyrpides N.C."/>
            <person name="Woyke T."/>
        </authorList>
    </citation>
    <scope>NUCLEOTIDE SEQUENCE</scope>
    <source>
        <strain evidence="9">GVMAG-S-3300013006-138</strain>
    </source>
</reference>
<dbReference type="SUPFAM" id="SSF51412">
    <property type="entry name" value="Inosine monophosphate dehydrogenase (IMPDH)"/>
    <property type="match status" value="1"/>
</dbReference>
<organism evidence="9">
    <name type="scientific">viral metagenome</name>
    <dbReference type="NCBI Taxonomy" id="1070528"/>
    <lineage>
        <taxon>unclassified sequences</taxon>
        <taxon>metagenomes</taxon>
        <taxon>organismal metagenomes</taxon>
    </lineage>
</organism>
<sequence>MTDSKRFDFQDINLIPRKCIVESRNDCSTSFTMGNHTFHLPVVPANMECVINDEVAVKLAKAGYFYIHNRFTTNVLQFSRSMRALGLPISISIGVNEDAYEIMNSLKAATMVPDFVTIDIAHGHSVKMEKMLHWIRETFTDSKPFIIAGNVSTPEAVKDLESWGADAVKVGIGPGSACTTFNATGFGSRNIQASVIQECFKAKQKSSTMIVADGGIKDPGDIAKSLVLGADLVMIGGMFSALTDSPGATVRGVDGQLYKEFWGSASVFQSGKKNRIEGTKKLLPLKTRSILEEMEYIKECLQSAISYGGGKDLSCLKDVKYI</sequence>
<evidence type="ECO:0000256" key="2">
    <source>
        <dbReference type="ARBA" id="ARBA00015800"/>
    </source>
</evidence>
<name>A0A6C0KLR4_9ZZZZ</name>
<evidence type="ECO:0000256" key="7">
    <source>
        <dbReference type="ARBA" id="ARBA00048616"/>
    </source>
</evidence>
<dbReference type="InterPro" id="IPR015875">
    <property type="entry name" value="IMP_DH/GMP_Rdtase_CS"/>
</dbReference>
<dbReference type="Gene3D" id="3.20.20.70">
    <property type="entry name" value="Aldolase class I"/>
    <property type="match status" value="1"/>
</dbReference>
<dbReference type="CDD" id="cd00381">
    <property type="entry name" value="IMPDH"/>
    <property type="match status" value="1"/>
</dbReference>
<dbReference type="GO" id="GO:0003920">
    <property type="term" value="F:GMP reductase activity"/>
    <property type="evidence" value="ECO:0007669"/>
    <property type="project" value="UniProtKB-EC"/>
</dbReference>
<dbReference type="PROSITE" id="PS00487">
    <property type="entry name" value="IMP_DH_GMP_RED"/>
    <property type="match status" value="1"/>
</dbReference>
<protein>
    <recommendedName>
        <fullName evidence="2">GMP reductase</fullName>
        <ecNumber evidence="1">1.7.1.7</ecNumber>
    </recommendedName>
    <alternativeName>
        <fullName evidence="5">Guanosine 5'-monophosphate oxidoreductase</fullName>
    </alternativeName>
</protein>
<keyword evidence="4" id="KW-0560">Oxidoreductase</keyword>
<dbReference type="EC" id="1.7.1.7" evidence="1"/>
<dbReference type="InterPro" id="IPR013785">
    <property type="entry name" value="Aldolase_TIM"/>
</dbReference>
<keyword evidence="3" id="KW-0521">NADP</keyword>
<feature type="domain" description="IMP dehydrogenase/GMP reductase" evidence="8">
    <location>
        <begin position="8"/>
        <end position="317"/>
    </location>
</feature>
<dbReference type="PANTHER" id="PTHR43170">
    <property type="entry name" value="GMP REDUCTASE"/>
    <property type="match status" value="1"/>
</dbReference>
<dbReference type="PANTHER" id="PTHR43170:SF5">
    <property type="entry name" value="GMP REDUCTASE"/>
    <property type="match status" value="1"/>
</dbReference>
<dbReference type="GO" id="GO:0005829">
    <property type="term" value="C:cytosol"/>
    <property type="evidence" value="ECO:0007669"/>
    <property type="project" value="TreeGrafter"/>
</dbReference>
<dbReference type="InterPro" id="IPR001093">
    <property type="entry name" value="IMP_DH_GMPRt"/>
</dbReference>
<evidence type="ECO:0000256" key="3">
    <source>
        <dbReference type="ARBA" id="ARBA00022857"/>
    </source>
</evidence>
<evidence type="ECO:0000256" key="1">
    <source>
        <dbReference type="ARBA" id="ARBA00012678"/>
    </source>
</evidence>
<comment type="catalytic activity">
    <reaction evidence="7">
        <text>IMP + NH4(+) + NADP(+) = GMP + NADPH + 2 H(+)</text>
        <dbReference type="Rhea" id="RHEA:17185"/>
        <dbReference type="ChEBI" id="CHEBI:15378"/>
        <dbReference type="ChEBI" id="CHEBI:28938"/>
        <dbReference type="ChEBI" id="CHEBI:57783"/>
        <dbReference type="ChEBI" id="CHEBI:58053"/>
        <dbReference type="ChEBI" id="CHEBI:58115"/>
        <dbReference type="ChEBI" id="CHEBI:58349"/>
        <dbReference type="EC" id="1.7.1.7"/>
    </reaction>
</comment>
<dbReference type="NCBIfam" id="NF003966">
    <property type="entry name" value="PRK05458.1"/>
    <property type="match status" value="1"/>
</dbReference>